<gene>
    <name evidence="5" type="ORF">BG04_4294</name>
</gene>
<reference evidence="5 6" key="1">
    <citation type="journal article" date="2015" name="Genome Announc.">
        <title>Complete genome sequences for 35 biothreat assay-relevant bacillus species.</title>
        <authorList>
            <person name="Johnson S.L."/>
            <person name="Daligault H.E."/>
            <person name="Davenport K.W."/>
            <person name="Jaissle J."/>
            <person name="Frey K.G."/>
            <person name="Ladner J.T."/>
            <person name="Broomall S.M."/>
            <person name="Bishop-Lilly K.A."/>
            <person name="Bruce D.C."/>
            <person name="Gibbons H.S."/>
            <person name="Coyne S.R."/>
            <person name="Lo C.C."/>
            <person name="Meincke L."/>
            <person name="Munk A.C."/>
            <person name="Koroleva G.I."/>
            <person name="Rosenzweig C.N."/>
            <person name="Palacios G.F."/>
            <person name="Redden C.L."/>
            <person name="Minogue T.D."/>
            <person name="Chain P.S."/>
        </authorList>
    </citation>
    <scope>NUCLEOTIDE SEQUENCE [LARGE SCALE GENOMIC DNA]</scope>
    <source>
        <strain evidence="6">ATCC 14581 / DSM 32 / JCM 2506 / NBRC 15308 / NCIMB 9376 / NCTC 10342 / NRRL B-14308 / VKM B-512</strain>
    </source>
</reference>
<dbReference type="AlphaFoldDB" id="A0A0B6A8T1"/>
<dbReference type="PROSITE" id="PS50983">
    <property type="entry name" value="FE_B12_PBP"/>
    <property type="match status" value="1"/>
</dbReference>
<dbReference type="PANTHER" id="PTHR30535:SF34">
    <property type="entry name" value="MOLYBDATE-BINDING PROTEIN MOLA"/>
    <property type="match status" value="1"/>
</dbReference>
<dbReference type="GeneID" id="93642305"/>
<evidence type="ECO:0000256" key="2">
    <source>
        <dbReference type="ARBA" id="ARBA00022729"/>
    </source>
</evidence>
<evidence type="ECO:0000313" key="5">
    <source>
        <dbReference type="EMBL" id="AJI21345.1"/>
    </source>
</evidence>
<evidence type="ECO:0000256" key="3">
    <source>
        <dbReference type="SAM" id="Coils"/>
    </source>
</evidence>
<evidence type="ECO:0000313" key="6">
    <source>
        <dbReference type="Proteomes" id="UP000031829"/>
    </source>
</evidence>
<evidence type="ECO:0000256" key="4">
    <source>
        <dbReference type="SAM" id="SignalP"/>
    </source>
</evidence>
<dbReference type="HOGENOM" id="CLU_038034_2_5_9"/>
<dbReference type="GO" id="GO:0071281">
    <property type="term" value="P:cellular response to iron ion"/>
    <property type="evidence" value="ECO:0007669"/>
    <property type="project" value="TreeGrafter"/>
</dbReference>
<dbReference type="NCBIfam" id="NF038402">
    <property type="entry name" value="TroA_like"/>
    <property type="match status" value="1"/>
</dbReference>
<feature type="chain" id="PRO_5038944440" evidence="4">
    <location>
        <begin position="19"/>
        <end position="319"/>
    </location>
</feature>
<dbReference type="KEGG" id="bmeg:BG04_4294"/>
<dbReference type="InterPro" id="IPR054828">
    <property type="entry name" value="Vit_B12_bind_prot"/>
</dbReference>
<dbReference type="InterPro" id="IPR002491">
    <property type="entry name" value="ABC_transptr_periplasmic_BD"/>
</dbReference>
<name>A0A0B6A8T1_PRIM2</name>
<dbReference type="RefSeq" id="WP_014460464.1">
    <property type="nucleotide sequence ID" value="NZ_BCVB01000005.1"/>
</dbReference>
<feature type="coiled-coil region" evidence="3">
    <location>
        <begin position="165"/>
        <end position="199"/>
    </location>
</feature>
<dbReference type="PROSITE" id="PS51257">
    <property type="entry name" value="PROKAR_LIPOPROTEIN"/>
    <property type="match status" value="1"/>
</dbReference>
<dbReference type="FunFam" id="3.40.50.1980:FF:000035">
    <property type="entry name" value="Iron ABC transporter substrate-binding protein"/>
    <property type="match status" value="1"/>
</dbReference>
<dbReference type="InterPro" id="IPR050902">
    <property type="entry name" value="ABC_Transporter_SBP"/>
</dbReference>
<dbReference type="CDD" id="cd01143">
    <property type="entry name" value="YvrC"/>
    <property type="match status" value="1"/>
</dbReference>
<dbReference type="Pfam" id="PF01497">
    <property type="entry name" value="Peripla_BP_2"/>
    <property type="match status" value="1"/>
</dbReference>
<organism evidence="5 6">
    <name type="scientific">Priestia megaterium (strain ATCC 14581 / DSM 32 / CCUG 1817 / JCM 2506 / NBRC 15308 / NCIMB 9376 / NCTC 10342 / NRRL B-14308 / VKM B-512 / Ford 19)</name>
    <name type="common">Bacillus megaterium</name>
    <dbReference type="NCBI Taxonomy" id="1348623"/>
    <lineage>
        <taxon>Bacteria</taxon>
        <taxon>Bacillati</taxon>
        <taxon>Bacillota</taxon>
        <taxon>Bacilli</taxon>
        <taxon>Bacillales</taxon>
        <taxon>Bacillaceae</taxon>
        <taxon>Priestia</taxon>
    </lineage>
</organism>
<dbReference type="EMBL" id="CP009920">
    <property type="protein sequence ID" value="AJI21345.1"/>
    <property type="molecule type" value="Genomic_DNA"/>
</dbReference>
<dbReference type="Proteomes" id="UP000031829">
    <property type="component" value="Chromosome"/>
</dbReference>
<feature type="signal peptide" evidence="4">
    <location>
        <begin position="1"/>
        <end position="18"/>
    </location>
</feature>
<keyword evidence="3" id="KW-0175">Coiled coil</keyword>
<evidence type="ECO:0000256" key="1">
    <source>
        <dbReference type="ARBA" id="ARBA00008814"/>
    </source>
</evidence>
<dbReference type="Gene3D" id="3.40.50.1980">
    <property type="entry name" value="Nitrogenase molybdenum iron protein domain"/>
    <property type="match status" value="2"/>
</dbReference>
<dbReference type="PANTHER" id="PTHR30535">
    <property type="entry name" value="VITAMIN B12-BINDING PROTEIN"/>
    <property type="match status" value="1"/>
</dbReference>
<comment type="similarity">
    <text evidence="1">Belongs to the bacterial solute-binding protein 8 family.</text>
</comment>
<keyword evidence="2 4" id="KW-0732">Signal</keyword>
<proteinExistence type="inferred from homology"/>
<protein>
    <submittedName>
        <fullName evidence="5">Periplasmic binding family protein</fullName>
    </submittedName>
</protein>
<accession>A0A0B6A8T1</accession>
<dbReference type="SUPFAM" id="SSF53807">
    <property type="entry name" value="Helical backbone' metal receptor"/>
    <property type="match status" value="1"/>
</dbReference>
<sequence length="319" mass="35039">MKKWLSYSIIALLVIVLAACGAGSQSNSDKKTKQDTAQTSQAAFPVKVKDARDKEITLKKQPKKIVSLMPSNTEIVYALGLEKELVGVTSNDDYPKSVKKKAQVGDMNVNAEKVIALNPDLVLAHASSMGVSDEVFKQIESAGIPVFVVKDSTTFDTVYDSITQIGKLTGKTKEANQTIKDMKEKVASIEKKAKTISKEDRKKVWIEVSGAPEIYTTGKGTFMNEMLTMIGADNVAASEKGWVKFSEEQVVKLNPDVIIATYDADKNEIMKRPAWSSMTAVKEGNIEKVDQNKINRLGPRIVDGLEDLAKAVYPEVYNK</sequence>